<accession>A0A8H6IVG5</accession>
<name>A0A8H6IVG5_9PEZI</name>
<evidence type="ECO:0000313" key="1">
    <source>
        <dbReference type="EMBL" id="KAF6799504.1"/>
    </source>
</evidence>
<sequence length="385" mass="42508">MLGPELLHLTRSIMLEHARRYLRVNLHTLHVFISQGGPRAAPGAQLVPVLQEVLAPRYPGRRLWREGRDDREAVLLCRSIMLAESTEPIAARPFSRLRPQMAASHLPGVIALPGLIRYTDCAYWSVPPAGLRFCTGTTKAGGRPTASSTPGEHEIRSGSYRRTDSWTWCHRRCPALTSSIFYTRRAEGSCCSRVVAKASQNPVWRPHPHQRFLERRENSRSYGLGMASSLMGGCLLARQDAVIWRAPFCLHKQNLQGITASTCRLQNLQLHHQQLDDCHVTHHHRSLPRSALRQTTIGRPRLNQASITVFRAGQQAQAQAQTQTKVPFGDKGPCQPQLTSGALVRGTPAGLGAEHTIAASTAAVIHQKCIKITRGKAVLNSDGAK</sequence>
<protein>
    <submittedName>
        <fullName evidence="1">Uncharacterized protein</fullName>
    </submittedName>
</protein>
<evidence type="ECO:0000313" key="2">
    <source>
        <dbReference type="Proteomes" id="UP000652219"/>
    </source>
</evidence>
<proteinExistence type="predicted"/>
<dbReference type="Proteomes" id="UP000652219">
    <property type="component" value="Unassembled WGS sequence"/>
</dbReference>
<keyword evidence="2" id="KW-1185">Reference proteome</keyword>
<gene>
    <name evidence="1" type="ORF">CSOJ01_12466</name>
</gene>
<dbReference type="AlphaFoldDB" id="A0A8H6IVG5"/>
<organism evidence="1 2">
    <name type="scientific">Colletotrichum sojae</name>
    <dbReference type="NCBI Taxonomy" id="2175907"/>
    <lineage>
        <taxon>Eukaryota</taxon>
        <taxon>Fungi</taxon>
        <taxon>Dikarya</taxon>
        <taxon>Ascomycota</taxon>
        <taxon>Pezizomycotina</taxon>
        <taxon>Sordariomycetes</taxon>
        <taxon>Hypocreomycetidae</taxon>
        <taxon>Glomerellales</taxon>
        <taxon>Glomerellaceae</taxon>
        <taxon>Colletotrichum</taxon>
        <taxon>Colletotrichum orchidearum species complex</taxon>
    </lineage>
</organism>
<reference evidence="1 2" key="1">
    <citation type="journal article" date="2020" name="Phytopathology">
        <title>Genome Sequence Resources of Colletotrichum truncatum, C. plurivorum, C. musicola, and C. sojae: Four Species Pathogenic to Soybean (Glycine max).</title>
        <authorList>
            <person name="Rogerio F."/>
            <person name="Boufleur T.R."/>
            <person name="Ciampi-Guillardi M."/>
            <person name="Sukno S.A."/>
            <person name="Thon M.R."/>
            <person name="Massola Junior N.S."/>
            <person name="Baroncelli R."/>
        </authorList>
    </citation>
    <scope>NUCLEOTIDE SEQUENCE [LARGE SCALE GENOMIC DNA]</scope>
    <source>
        <strain evidence="1 2">LFN0009</strain>
    </source>
</reference>
<dbReference type="EMBL" id="WIGN01000320">
    <property type="protein sequence ID" value="KAF6799504.1"/>
    <property type="molecule type" value="Genomic_DNA"/>
</dbReference>
<comment type="caution">
    <text evidence="1">The sequence shown here is derived from an EMBL/GenBank/DDBJ whole genome shotgun (WGS) entry which is preliminary data.</text>
</comment>